<evidence type="ECO:0000313" key="2">
    <source>
        <dbReference type="Proteomes" id="UP000828390"/>
    </source>
</evidence>
<keyword evidence="2" id="KW-1185">Reference proteome</keyword>
<name>A0A9D4FYX3_DREPO</name>
<gene>
    <name evidence="1" type="ORF">DPMN_135862</name>
</gene>
<accession>A0A9D4FYX3</accession>
<organism evidence="1 2">
    <name type="scientific">Dreissena polymorpha</name>
    <name type="common">Zebra mussel</name>
    <name type="synonym">Mytilus polymorpha</name>
    <dbReference type="NCBI Taxonomy" id="45954"/>
    <lineage>
        <taxon>Eukaryota</taxon>
        <taxon>Metazoa</taxon>
        <taxon>Spiralia</taxon>
        <taxon>Lophotrochozoa</taxon>
        <taxon>Mollusca</taxon>
        <taxon>Bivalvia</taxon>
        <taxon>Autobranchia</taxon>
        <taxon>Heteroconchia</taxon>
        <taxon>Euheterodonta</taxon>
        <taxon>Imparidentia</taxon>
        <taxon>Neoheterodontei</taxon>
        <taxon>Myida</taxon>
        <taxon>Dreissenoidea</taxon>
        <taxon>Dreissenidae</taxon>
        <taxon>Dreissena</taxon>
    </lineage>
</organism>
<evidence type="ECO:0000313" key="1">
    <source>
        <dbReference type="EMBL" id="KAH3807518.1"/>
    </source>
</evidence>
<dbReference type="Proteomes" id="UP000828390">
    <property type="component" value="Unassembled WGS sequence"/>
</dbReference>
<reference evidence="1" key="1">
    <citation type="journal article" date="2019" name="bioRxiv">
        <title>The Genome of the Zebra Mussel, Dreissena polymorpha: A Resource for Invasive Species Research.</title>
        <authorList>
            <person name="McCartney M.A."/>
            <person name="Auch B."/>
            <person name="Kono T."/>
            <person name="Mallez S."/>
            <person name="Zhang Y."/>
            <person name="Obille A."/>
            <person name="Becker A."/>
            <person name="Abrahante J.E."/>
            <person name="Garbe J."/>
            <person name="Badalamenti J.P."/>
            <person name="Herman A."/>
            <person name="Mangelson H."/>
            <person name="Liachko I."/>
            <person name="Sullivan S."/>
            <person name="Sone E.D."/>
            <person name="Koren S."/>
            <person name="Silverstein K.A.T."/>
            <person name="Beckman K.B."/>
            <person name="Gohl D.M."/>
        </authorList>
    </citation>
    <scope>NUCLEOTIDE SEQUENCE</scope>
    <source>
        <strain evidence="1">Duluth1</strain>
        <tissue evidence="1">Whole animal</tissue>
    </source>
</reference>
<reference evidence="1" key="2">
    <citation type="submission" date="2020-11" db="EMBL/GenBank/DDBJ databases">
        <authorList>
            <person name="McCartney M.A."/>
            <person name="Auch B."/>
            <person name="Kono T."/>
            <person name="Mallez S."/>
            <person name="Becker A."/>
            <person name="Gohl D.M."/>
            <person name="Silverstein K.A.T."/>
            <person name="Koren S."/>
            <person name="Bechman K.B."/>
            <person name="Herman A."/>
            <person name="Abrahante J.E."/>
            <person name="Garbe J."/>
        </authorList>
    </citation>
    <scope>NUCLEOTIDE SEQUENCE</scope>
    <source>
        <strain evidence="1">Duluth1</strain>
        <tissue evidence="1">Whole animal</tissue>
    </source>
</reference>
<dbReference type="AlphaFoldDB" id="A0A9D4FYX3"/>
<sequence length="136" mass="15928">MYTNLLTKFHKDWKYMWPLEKYAPSPRGHVLQATETIFELVQYIIGIHLLAKFHEDGQLLWPLESKNAPPLGIHVFQANVTICKHILDIMTKFHVELTINVASIALTRQMLTPHNGRRTTDKRRSHKLTISTFLRR</sequence>
<dbReference type="EMBL" id="JAIWYP010000006">
    <property type="protein sequence ID" value="KAH3807518.1"/>
    <property type="molecule type" value="Genomic_DNA"/>
</dbReference>
<comment type="caution">
    <text evidence="1">The sequence shown here is derived from an EMBL/GenBank/DDBJ whole genome shotgun (WGS) entry which is preliminary data.</text>
</comment>
<protein>
    <submittedName>
        <fullName evidence="1">Uncharacterized protein</fullName>
    </submittedName>
</protein>
<proteinExistence type="predicted"/>